<comment type="caution">
    <text evidence="1">The sequence shown here is derived from an EMBL/GenBank/DDBJ whole genome shotgun (WGS) entry which is preliminary data.</text>
</comment>
<protein>
    <submittedName>
        <fullName evidence="1">TIGR02444 family protein</fullName>
    </submittedName>
</protein>
<dbReference type="NCBIfam" id="TIGR02444">
    <property type="entry name" value="TIGR02444 family protein"/>
    <property type="match status" value="1"/>
</dbReference>
<accession>A0ABT0EAD0</accession>
<dbReference type="Proteomes" id="UP001165524">
    <property type="component" value="Unassembled WGS sequence"/>
</dbReference>
<name>A0ABT0EAD0_9GAMM</name>
<evidence type="ECO:0000313" key="2">
    <source>
        <dbReference type="Proteomes" id="UP001165524"/>
    </source>
</evidence>
<reference evidence="1" key="1">
    <citation type="submission" date="2022-04" db="EMBL/GenBank/DDBJ databases">
        <title>Alcanivorax sp. CY1518 draft genome sequence.</title>
        <authorList>
            <person name="Zhao G."/>
            <person name="An M."/>
        </authorList>
    </citation>
    <scope>NUCLEOTIDE SEQUENCE</scope>
    <source>
        <strain evidence="1">CY1518</strain>
    </source>
</reference>
<gene>
    <name evidence="1" type="ORF">MU846_13915</name>
</gene>
<evidence type="ECO:0000313" key="1">
    <source>
        <dbReference type="EMBL" id="MCK0538807.1"/>
    </source>
</evidence>
<keyword evidence="2" id="KW-1185">Reference proteome</keyword>
<dbReference type="InterPro" id="IPR012659">
    <property type="entry name" value="CHP02444"/>
</dbReference>
<proteinExistence type="predicted"/>
<dbReference type="Pfam" id="PF09523">
    <property type="entry name" value="DUF2390"/>
    <property type="match status" value="1"/>
</dbReference>
<dbReference type="EMBL" id="JALKII010000015">
    <property type="protein sequence ID" value="MCK0538807.1"/>
    <property type="molecule type" value="Genomic_DNA"/>
</dbReference>
<sequence length="162" mass="17737">MVETTKNGEALWRFALALWKRPGVERAALLLQDQHGISVCLLLAALWLAREGVAPEAGLAGALRDEAEKWERERIGPLRQLRRLASSRPQWGDWQRSLQDAELEAERLLLAELAAAAGARPLPRAAQPENAHAWLLTVLPEMASCENLAAATQALLAEAAQP</sequence>
<dbReference type="RefSeq" id="WP_246953778.1">
    <property type="nucleotide sequence ID" value="NZ_JALKII010000015.1"/>
</dbReference>
<organism evidence="1 2">
    <name type="scientific">Alcanivorax quisquiliarum</name>
    <dbReference type="NCBI Taxonomy" id="2933565"/>
    <lineage>
        <taxon>Bacteria</taxon>
        <taxon>Pseudomonadati</taxon>
        <taxon>Pseudomonadota</taxon>
        <taxon>Gammaproteobacteria</taxon>
        <taxon>Oceanospirillales</taxon>
        <taxon>Alcanivoracaceae</taxon>
        <taxon>Alcanivorax</taxon>
    </lineage>
</organism>